<evidence type="ECO:0000256" key="1">
    <source>
        <dbReference type="ARBA" id="ARBA00004651"/>
    </source>
</evidence>
<keyword evidence="5 6" id="KW-0472">Membrane</keyword>
<feature type="transmembrane region" description="Helical" evidence="6">
    <location>
        <begin position="238"/>
        <end position="268"/>
    </location>
</feature>
<keyword evidence="8" id="KW-1185">Reference proteome</keyword>
<dbReference type="CDD" id="cd06581">
    <property type="entry name" value="TM_PBP1_LivM_like"/>
    <property type="match status" value="1"/>
</dbReference>
<keyword evidence="2" id="KW-1003">Cell membrane</keyword>
<dbReference type="GO" id="GO:0015658">
    <property type="term" value="F:branched-chain amino acid transmembrane transporter activity"/>
    <property type="evidence" value="ECO:0007669"/>
    <property type="project" value="InterPro"/>
</dbReference>
<evidence type="ECO:0000256" key="6">
    <source>
        <dbReference type="SAM" id="Phobius"/>
    </source>
</evidence>
<name>A0A7X2Z9W7_9BACL</name>
<gene>
    <name evidence="7" type="ORF">GNP93_09615</name>
</gene>
<feature type="transmembrane region" description="Helical" evidence="6">
    <location>
        <begin position="156"/>
        <end position="175"/>
    </location>
</feature>
<dbReference type="Pfam" id="PF02653">
    <property type="entry name" value="BPD_transp_2"/>
    <property type="match status" value="1"/>
</dbReference>
<sequence length="326" mass="34819">MKTILNRGSLLSIALVLLAAVIPLFTTSSYYQGLFILTFIWIVVNQGLNIILGFTGYTSLVQGGLFGVGAYITAICATTFGMNVWSAALIAIAGNGLIALTLALIVFRTSGHFFAILTLSMSLILDELFHNLAITGGNLGISGVPGLFPSSWPRETYYYFVLAVMLLAIAFVAWLRKSRLGYGLRGIGSNDRLAASVGVPLYVYKTASFVLSALFAGVGGVLYVYFTGFVSPAPFNVAASMACLLAVVIGGSGTLLGPVLGSILLVFLPAWLQNFQDYQLTIYGLAVILIIRFMPKGLVGLGRYFKRNKAVPKPAKTGGEEISLQR</sequence>
<dbReference type="PANTHER" id="PTHR30482">
    <property type="entry name" value="HIGH-AFFINITY BRANCHED-CHAIN AMINO ACID TRANSPORT SYSTEM PERMEASE"/>
    <property type="match status" value="1"/>
</dbReference>
<comment type="subcellular location">
    <subcellularLocation>
        <location evidence="1">Cell membrane</location>
        <topology evidence="1">Multi-pass membrane protein</topology>
    </subcellularLocation>
</comment>
<evidence type="ECO:0000313" key="8">
    <source>
        <dbReference type="Proteomes" id="UP000450917"/>
    </source>
</evidence>
<organism evidence="7 8">
    <name type="scientific">Paenibacillus validus</name>
    <dbReference type="NCBI Taxonomy" id="44253"/>
    <lineage>
        <taxon>Bacteria</taxon>
        <taxon>Bacillati</taxon>
        <taxon>Bacillota</taxon>
        <taxon>Bacilli</taxon>
        <taxon>Bacillales</taxon>
        <taxon>Paenibacillaceae</taxon>
        <taxon>Paenibacillus</taxon>
    </lineage>
</organism>
<reference evidence="7 8" key="1">
    <citation type="submission" date="2019-11" db="EMBL/GenBank/DDBJ databases">
        <title>Draft genome sequences of five Paenibacillus species of dairy origin.</title>
        <authorList>
            <person name="Olajide A.M."/>
            <person name="Chen S."/>
            <person name="Lapointe G."/>
        </authorList>
    </citation>
    <scope>NUCLEOTIDE SEQUENCE [LARGE SCALE GENOMIC DNA]</scope>
    <source>
        <strain evidence="7 8">2CS3</strain>
    </source>
</reference>
<feature type="transmembrane region" description="Helical" evidence="6">
    <location>
        <begin position="64"/>
        <end position="82"/>
    </location>
</feature>
<feature type="transmembrane region" description="Helical" evidence="6">
    <location>
        <begin position="114"/>
        <end position="136"/>
    </location>
</feature>
<evidence type="ECO:0000256" key="4">
    <source>
        <dbReference type="ARBA" id="ARBA00022989"/>
    </source>
</evidence>
<accession>A0A7X2Z9W7</accession>
<dbReference type="InterPro" id="IPR043428">
    <property type="entry name" value="LivM-like"/>
</dbReference>
<feature type="transmembrane region" description="Helical" evidence="6">
    <location>
        <begin position="280"/>
        <end position="299"/>
    </location>
</feature>
<dbReference type="Proteomes" id="UP000450917">
    <property type="component" value="Unassembled WGS sequence"/>
</dbReference>
<feature type="transmembrane region" description="Helical" evidence="6">
    <location>
        <begin position="202"/>
        <end position="226"/>
    </location>
</feature>
<dbReference type="GO" id="GO:0005886">
    <property type="term" value="C:plasma membrane"/>
    <property type="evidence" value="ECO:0007669"/>
    <property type="project" value="UniProtKB-SubCell"/>
</dbReference>
<evidence type="ECO:0008006" key="9">
    <source>
        <dbReference type="Google" id="ProtNLM"/>
    </source>
</evidence>
<evidence type="ECO:0000313" key="7">
    <source>
        <dbReference type="EMBL" id="MUG70937.1"/>
    </source>
</evidence>
<proteinExistence type="predicted"/>
<dbReference type="InterPro" id="IPR001851">
    <property type="entry name" value="ABC_transp_permease"/>
</dbReference>
<protein>
    <recommendedName>
        <fullName evidence="9">Branched-chain amino acid ABC transporter permease</fullName>
    </recommendedName>
</protein>
<evidence type="ECO:0000256" key="3">
    <source>
        <dbReference type="ARBA" id="ARBA00022692"/>
    </source>
</evidence>
<comment type="caution">
    <text evidence="7">The sequence shown here is derived from an EMBL/GenBank/DDBJ whole genome shotgun (WGS) entry which is preliminary data.</text>
</comment>
<dbReference type="RefSeq" id="WP_127608423.1">
    <property type="nucleotide sequence ID" value="NZ_JARTHJ010000024.1"/>
</dbReference>
<feature type="transmembrane region" description="Helical" evidence="6">
    <location>
        <begin position="33"/>
        <end position="52"/>
    </location>
</feature>
<evidence type="ECO:0000256" key="2">
    <source>
        <dbReference type="ARBA" id="ARBA00022475"/>
    </source>
</evidence>
<dbReference type="AlphaFoldDB" id="A0A7X2Z9W7"/>
<dbReference type="EMBL" id="WNZX01000006">
    <property type="protein sequence ID" value="MUG70937.1"/>
    <property type="molecule type" value="Genomic_DNA"/>
</dbReference>
<feature type="transmembrane region" description="Helical" evidence="6">
    <location>
        <begin position="88"/>
        <end position="107"/>
    </location>
</feature>
<keyword evidence="3 6" id="KW-0812">Transmembrane</keyword>
<keyword evidence="4 6" id="KW-1133">Transmembrane helix</keyword>
<dbReference type="PANTHER" id="PTHR30482:SF10">
    <property type="entry name" value="HIGH-AFFINITY BRANCHED-CHAIN AMINO ACID TRANSPORT PROTEIN BRAE"/>
    <property type="match status" value="1"/>
</dbReference>
<evidence type="ECO:0000256" key="5">
    <source>
        <dbReference type="ARBA" id="ARBA00023136"/>
    </source>
</evidence>